<organism evidence="1">
    <name type="scientific">Pakpunavirus sp</name>
    <dbReference type="NCBI Taxonomy" id="2833053"/>
    <lineage>
        <taxon>Viruses</taxon>
        <taxon>Duplodnaviria</taxon>
        <taxon>Heunggongvirae</taxon>
        <taxon>Uroviricota</taxon>
        <taxon>Caudoviricetes</taxon>
        <taxon>Vandenendeviridae</taxon>
        <taxon>Skurskavirinae</taxon>
        <taxon>Pakpunavirus</taxon>
    </lineage>
</organism>
<reference evidence="1" key="1">
    <citation type="submission" date="2024-06" db="EMBL/GenBank/DDBJ databases">
        <authorList>
            <person name="Agudelo-Romero P."/>
            <person name="Caparros-Martin J.A."/>
            <person name="Sharma A."/>
            <person name="Saladie M."/>
            <person name="Stick S.M."/>
            <person name="O'Gara F."/>
        </authorList>
    </citation>
    <scope>NUCLEOTIDE SEQUENCE</scope>
    <source>
        <strain evidence="1">VContig5</strain>
    </source>
</reference>
<protein>
    <submittedName>
        <fullName evidence="1">Uncharacterized protein</fullName>
    </submittedName>
</protein>
<dbReference type="EMBL" id="PP986819">
    <property type="protein sequence ID" value="XDI97917.1"/>
    <property type="molecule type" value="Genomic_DNA"/>
</dbReference>
<name>A0AB39C0C9_9CAUD</name>
<proteinExistence type="predicted"/>
<sequence>MAGVTVRGGVEAKWLDGGLKGAAGSSAELARLAVQVLVEDLGTEGARVLLRDELAAYLPDYQGAVIDKRSARKE</sequence>
<evidence type="ECO:0000313" key="1">
    <source>
        <dbReference type="EMBL" id="XDI97917.1"/>
    </source>
</evidence>
<accession>A0AB39C0C9</accession>